<evidence type="ECO:0000256" key="4">
    <source>
        <dbReference type="ARBA" id="ARBA00022729"/>
    </source>
</evidence>
<name>A0A7D0TDR4_9DIPT</name>
<sequence length="182" mass="19846">MKLIITLAVLLVVAQAFPSEEETGAESVGDKMKSEHKVFIEECKTEIGIDDESAKRMKHGDFSVDDEKTKCFVRCVFKRAGFMNDAGEPQADAIIGKISGQKSWAKHDNFDETVRKCVQEKGTDECETAFAIYKCYRSQSTELVPPTEIVPAIAEIVPAIAEIVPAIAEIVPAIAEVGPTPA</sequence>
<dbReference type="CDD" id="cd23992">
    <property type="entry name" value="PBP_GOBP"/>
    <property type="match status" value="1"/>
</dbReference>
<evidence type="ECO:0000256" key="1">
    <source>
        <dbReference type="ARBA" id="ARBA00004613"/>
    </source>
</evidence>
<dbReference type="SUPFAM" id="SSF47565">
    <property type="entry name" value="Insect pheromone/odorant-binding proteins"/>
    <property type="match status" value="1"/>
</dbReference>
<dbReference type="InterPro" id="IPR036728">
    <property type="entry name" value="PBP_GOBP_sf"/>
</dbReference>
<dbReference type="GO" id="GO:0005549">
    <property type="term" value="F:odorant binding"/>
    <property type="evidence" value="ECO:0007669"/>
    <property type="project" value="InterPro"/>
</dbReference>
<dbReference type="Pfam" id="PF01395">
    <property type="entry name" value="PBP_GOBP"/>
    <property type="match status" value="1"/>
</dbReference>
<evidence type="ECO:0000256" key="3">
    <source>
        <dbReference type="ARBA" id="ARBA00022525"/>
    </source>
</evidence>
<dbReference type="PANTHER" id="PTHR11857:SF43">
    <property type="entry name" value="GEO07291P1-RELATED"/>
    <property type="match status" value="1"/>
</dbReference>
<reference evidence="6" key="1">
    <citation type="submission" date="2019-07" db="EMBL/GenBank/DDBJ databases">
        <title>Identification and Expression Pattern of Chemosensory Genes from the Transcriptome of the Propsilocerus akamusi.</title>
        <authorList>
            <person name="Yan C."/>
            <person name="Pan L."/>
        </authorList>
    </citation>
    <scope>NUCLEOTIDE SEQUENCE</scope>
</reference>
<evidence type="ECO:0000256" key="2">
    <source>
        <dbReference type="ARBA" id="ARBA00008098"/>
    </source>
</evidence>
<evidence type="ECO:0000313" key="6">
    <source>
        <dbReference type="EMBL" id="QGW50683.1"/>
    </source>
</evidence>
<organism evidence="6">
    <name type="scientific">Propsilocerus akamusi</name>
    <dbReference type="NCBI Taxonomy" id="903466"/>
    <lineage>
        <taxon>Eukaryota</taxon>
        <taxon>Metazoa</taxon>
        <taxon>Ecdysozoa</taxon>
        <taxon>Arthropoda</taxon>
        <taxon>Hexapoda</taxon>
        <taxon>Insecta</taxon>
        <taxon>Pterygota</taxon>
        <taxon>Neoptera</taxon>
        <taxon>Endopterygota</taxon>
        <taxon>Diptera</taxon>
        <taxon>Nematocera</taxon>
        <taxon>Chironomoidea</taxon>
        <taxon>Chironomidae</taxon>
        <taxon>Propsilocerus</taxon>
    </lineage>
</organism>
<dbReference type="EMBL" id="MN133010">
    <property type="protein sequence ID" value="QGW50683.1"/>
    <property type="molecule type" value="mRNA"/>
</dbReference>
<keyword evidence="3" id="KW-0964">Secreted</keyword>
<feature type="signal peptide" evidence="5">
    <location>
        <begin position="1"/>
        <end position="16"/>
    </location>
</feature>
<dbReference type="GO" id="GO:0007608">
    <property type="term" value="P:sensory perception of smell"/>
    <property type="evidence" value="ECO:0007669"/>
    <property type="project" value="TreeGrafter"/>
</dbReference>
<dbReference type="InterPro" id="IPR006170">
    <property type="entry name" value="PBP/GOBP"/>
</dbReference>
<dbReference type="AlphaFoldDB" id="A0A7D0TDR4"/>
<comment type="similarity">
    <text evidence="2">Belongs to the PBP/GOBP family.</text>
</comment>
<dbReference type="Gene3D" id="1.10.238.20">
    <property type="entry name" value="Pheromone/general odorant binding protein domain"/>
    <property type="match status" value="1"/>
</dbReference>
<accession>A0A7D0TDR4</accession>
<protein>
    <submittedName>
        <fullName evidence="6">Odorant-binding protein 19</fullName>
    </submittedName>
</protein>
<proteinExistence type="evidence at transcript level"/>
<dbReference type="PANTHER" id="PTHR11857">
    <property type="entry name" value="ODORANT BINDING PROTEIN-RELATED"/>
    <property type="match status" value="1"/>
</dbReference>
<dbReference type="GO" id="GO:0005615">
    <property type="term" value="C:extracellular space"/>
    <property type="evidence" value="ECO:0007669"/>
    <property type="project" value="TreeGrafter"/>
</dbReference>
<feature type="chain" id="PRO_5028482711" evidence="5">
    <location>
        <begin position="17"/>
        <end position="182"/>
    </location>
</feature>
<keyword evidence="4 5" id="KW-0732">Signal</keyword>
<dbReference type="FunFam" id="1.10.238.20:FF:000001">
    <property type="entry name" value="General odorant-binding protein lush"/>
    <property type="match status" value="1"/>
</dbReference>
<evidence type="ECO:0000256" key="5">
    <source>
        <dbReference type="SAM" id="SignalP"/>
    </source>
</evidence>
<comment type="subcellular location">
    <subcellularLocation>
        <location evidence="1">Secreted</location>
    </subcellularLocation>
</comment>
<dbReference type="SMART" id="SM00708">
    <property type="entry name" value="PhBP"/>
    <property type="match status" value="1"/>
</dbReference>